<dbReference type="Pfam" id="PF03864">
    <property type="entry name" value="Phage_cap_E"/>
    <property type="match status" value="1"/>
</dbReference>
<proteinExistence type="predicted"/>
<organism evidence="1 2">
    <name type="scientific">Enterocloster clostridioformis</name>
    <dbReference type="NCBI Taxonomy" id="1531"/>
    <lineage>
        <taxon>Bacteria</taxon>
        <taxon>Bacillati</taxon>
        <taxon>Bacillota</taxon>
        <taxon>Clostridia</taxon>
        <taxon>Lachnospirales</taxon>
        <taxon>Lachnospiraceae</taxon>
        <taxon>Enterocloster</taxon>
    </lineage>
</organism>
<comment type="caution">
    <text evidence="1">The sequence shown here is derived from an EMBL/GenBank/DDBJ whole genome shotgun (WGS) entry which is preliminary data.</text>
</comment>
<protein>
    <submittedName>
        <fullName evidence="1">Phage major capsid protein E</fullName>
    </submittedName>
</protein>
<gene>
    <name evidence="1" type="ORF">SAMN05216521_11093</name>
</gene>
<dbReference type="Gene3D" id="3.90.1690.10">
    <property type="entry name" value="phage-related protein like domain"/>
    <property type="match status" value="1"/>
</dbReference>
<name>A0A1I0K9R3_9FIRM</name>
<evidence type="ECO:0000313" key="1">
    <source>
        <dbReference type="EMBL" id="SEU20968.1"/>
    </source>
</evidence>
<reference evidence="1 2" key="1">
    <citation type="submission" date="2016-10" db="EMBL/GenBank/DDBJ databases">
        <authorList>
            <person name="Varghese N."/>
            <person name="Submissions S."/>
        </authorList>
    </citation>
    <scope>NUCLEOTIDE SEQUENCE [LARGE SCALE GENOMIC DNA]</scope>
    <source>
        <strain evidence="1 2">NLAE-zl-C196</strain>
    </source>
</reference>
<accession>A0A1I0K9R3</accession>
<dbReference type="InterPro" id="IPR005564">
    <property type="entry name" value="Major_capsid_GpE"/>
</dbReference>
<dbReference type="EMBL" id="FOIO01000109">
    <property type="protein sequence ID" value="SEU20968.1"/>
    <property type="molecule type" value="Genomic_DNA"/>
</dbReference>
<dbReference type="Proteomes" id="UP000182121">
    <property type="component" value="Unassembled WGS sequence"/>
</dbReference>
<dbReference type="InterPro" id="IPR053738">
    <property type="entry name" value="Lambda_capsid_assembly"/>
</dbReference>
<dbReference type="AlphaFoldDB" id="A0A1I0K9R3"/>
<dbReference type="RefSeq" id="WP_074664493.1">
    <property type="nucleotide sequence ID" value="NZ_FOIO01000109.1"/>
</dbReference>
<sequence>MPRVEELLTPQELIDYTKERQTEAYMGEVLFPERKTEAMEIKMIKGASDLPVSAHIHAFDTETELGSREGADYSMQDLALIKRKIRLGEKAIIALESPRNDQEEAEMVRKIYSDVDNLVAGVKTRVECLRMEALSTGKLSINENGFKASIDYGIPSTHKADKTWGSGDPTILEDMDAFVDRIVKDTGFTPTRALTSKTNLNRILRDHRIRAAIYGVNSDRVLTRAELNAFLAQQSLPQIAIYDKQYRQQDTKGKYSSARFLPESAFIMMPDGKLGDTFYGLTAEELELRKNPDVDVSAVGNIVVVQYDTVDPVGRWIKAVATAMPSFPYADQVFIATIS</sequence>
<evidence type="ECO:0000313" key="2">
    <source>
        <dbReference type="Proteomes" id="UP000182121"/>
    </source>
</evidence>